<dbReference type="Proteomes" id="UP001189429">
    <property type="component" value="Unassembled WGS sequence"/>
</dbReference>
<dbReference type="EMBL" id="CAUYUJ010000001">
    <property type="protein sequence ID" value="CAK0788063.1"/>
    <property type="molecule type" value="Genomic_DNA"/>
</dbReference>
<feature type="region of interest" description="Disordered" evidence="1">
    <location>
        <begin position="364"/>
        <end position="404"/>
    </location>
</feature>
<name>A0ABN9PD83_9DINO</name>
<accession>A0ABN9PD83</accession>
<dbReference type="InterPro" id="IPR050883">
    <property type="entry name" value="PNGase"/>
</dbReference>
<proteinExistence type="predicted"/>
<dbReference type="InterPro" id="IPR012939">
    <property type="entry name" value="Glyco_hydro_92"/>
</dbReference>
<dbReference type="PANTHER" id="PTHR12143">
    <property type="entry name" value="PEPTIDE N-GLYCANASE PNGASE -RELATED"/>
    <property type="match status" value="1"/>
</dbReference>
<evidence type="ECO:0000313" key="4">
    <source>
        <dbReference type="Proteomes" id="UP001189429"/>
    </source>
</evidence>
<evidence type="ECO:0000313" key="3">
    <source>
        <dbReference type="EMBL" id="CAK0788063.1"/>
    </source>
</evidence>
<comment type="caution">
    <text evidence="3">The sequence shown here is derived from an EMBL/GenBank/DDBJ whole genome shotgun (WGS) entry which is preliminary data.</text>
</comment>
<dbReference type="InterPro" id="IPR008928">
    <property type="entry name" value="6-hairpin_glycosidase_sf"/>
</dbReference>
<dbReference type="Gene3D" id="1.20.1050.60">
    <property type="entry name" value="alpha-1,2-mannosidase"/>
    <property type="match status" value="1"/>
</dbReference>
<gene>
    <name evidence="3" type="ORF">PCOR1329_LOCUS34</name>
</gene>
<dbReference type="Gene3D" id="1.20.1610.10">
    <property type="entry name" value="alpha-1,2-mannosidases domains"/>
    <property type="match status" value="1"/>
</dbReference>
<organism evidence="3 4">
    <name type="scientific">Prorocentrum cordatum</name>
    <dbReference type="NCBI Taxonomy" id="2364126"/>
    <lineage>
        <taxon>Eukaryota</taxon>
        <taxon>Sar</taxon>
        <taxon>Alveolata</taxon>
        <taxon>Dinophyceae</taxon>
        <taxon>Prorocentrales</taxon>
        <taxon>Prorocentraceae</taxon>
        <taxon>Prorocentrum</taxon>
    </lineage>
</organism>
<dbReference type="PANTHER" id="PTHR12143:SF43">
    <property type="entry name" value="PUTATIVE-RELATED"/>
    <property type="match status" value="1"/>
</dbReference>
<dbReference type="SUPFAM" id="SSF48208">
    <property type="entry name" value="Six-hairpin glycosidases"/>
    <property type="match status" value="1"/>
</dbReference>
<reference evidence="3" key="1">
    <citation type="submission" date="2023-10" db="EMBL/GenBank/DDBJ databases">
        <authorList>
            <person name="Chen Y."/>
            <person name="Shah S."/>
            <person name="Dougan E. K."/>
            <person name="Thang M."/>
            <person name="Chan C."/>
        </authorList>
    </citation>
    <scope>NUCLEOTIDE SEQUENCE [LARGE SCALE GENOMIC DNA]</scope>
</reference>
<feature type="domain" description="Glycosyl hydrolase family 92" evidence="2">
    <location>
        <begin position="1"/>
        <end position="336"/>
    </location>
</feature>
<feature type="region of interest" description="Disordered" evidence="1">
    <location>
        <begin position="416"/>
        <end position="446"/>
    </location>
</feature>
<sequence length="463" mass="49867">MIGTFADVVVSDAILKHIPGFDTALAWEAIRKDCYQSSDPNDTARGKHGLSYYDSLGFVPADVGIAESCSRTLDFAFADAASAAAADQLAHPEDAQRLRERSARALKALFRATGGLMGPLGKDGNFSTQEGNTWGNCFIEGSAWHHSFPPFNLPALLELHGGRGALMARLRDLLSTPATFQVGSYKTTIHEMREMRMLGMGQYAHNNQPVHHVLYLFSMLGDHNSTAQLVRQVLSRAYSTSGFVGDEDNGEMGAWFVLSALGLYAPAVGTTDEYVLGAVPLFPKTVLHSLGITIEAPSASQEAPAVAEVLWRSSPLTGASGASVRYRSLRAGGTMRWVSPGDARIGRAVSRMRGTLGEAMKRVSPGIGEKSLPQRADTCRSPPPGSCRVRRPPGSPGRSACCSRRAQRTAAARRARAALAPQTRPSDTLPRWAAAPCRRRETSRPVDAVPIHADLRRCVSFDP</sequence>
<keyword evidence="4" id="KW-1185">Reference proteome</keyword>
<evidence type="ECO:0000256" key="1">
    <source>
        <dbReference type="SAM" id="MobiDB-lite"/>
    </source>
</evidence>
<dbReference type="Pfam" id="PF07971">
    <property type="entry name" value="Glyco_hydro_92"/>
    <property type="match status" value="1"/>
</dbReference>
<protein>
    <recommendedName>
        <fullName evidence="2">Glycosyl hydrolase family 92 domain-containing protein</fullName>
    </recommendedName>
</protein>
<evidence type="ECO:0000259" key="2">
    <source>
        <dbReference type="Pfam" id="PF07971"/>
    </source>
</evidence>